<evidence type="ECO:0000259" key="7">
    <source>
        <dbReference type="SMART" id="SM00842"/>
    </source>
</evidence>
<dbReference type="PANTHER" id="PTHR32432:SF4">
    <property type="entry name" value="CELL DIVISION PROTEIN FTSA"/>
    <property type="match status" value="1"/>
</dbReference>
<feature type="domain" description="SHS2" evidence="7">
    <location>
        <begin position="24"/>
        <end position="225"/>
    </location>
</feature>
<keyword evidence="2 5" id="KW-0132">Cell division</keyword>
<dbReference type="Gene3D" id="3.30.420.40">
    <property type="match status" value="2"/>
</dbReference>
<evidence type="ECO:0000256" key="6">
    <source>
        <dbReference type="PIRNR" id="PIRNR003101"/>
    </source>
</evidence>
<dbReference type="CDD" id="cd24048">
    <property type="entry name" value="ASKHA_NBD_FtsA"/>
    <property type="match status" value="1"/>
</dbReference>
<comment type="caution">
    <text evidence="8">The sequence shown here is derived from an EMBL/GenBank/DDBJ whole genome shotgun (WGS) entry which is preliminary data.</text>
</comment>
<dbReference type="EMBL" id="JAVRQI010000004">
    <property type="protein sequence ID" value="MDT1061563.1"/>
    <property type="molecule type" value="Genomic_DNA"/>
</dbReference>
<organism evidence="8 9">
    <name type="scientific">Paracoccus broussonetiae</name>
    <dbReference type="NCBI Taxonomy" id="3075834"/>
    <lineage>
        <taxon>Bacteria</taxon>
        <taxon>Pseudomonadati</taxon>
        <taxon>Pseudomonadota</taxon>
        <taxon>Alphaproteobacteria</taxon>
        <taxon>Rhodobacterales</taxon>
        <taxon>Paracoccaceae</taxon>
        <taxon>Paracoccus</taxon>
    </lineage>
</organism>
<dbReference type="Proteomes" id="UP001251085">
    <property type="component" value="Unassembled WGS sequence"/>
</dbReference>
<dbReference type="InterPro" id="IPR050696">
    <property type="entry name" value="FtsA/MreB"/>
</dbReference>
<comment type="similarity">
    <text evidence="5 6">Belongs to the FtsA/MreB family.</text>
</comment>
<keyword evidence="9" id="KW-1185">Reference proteome</keyword>
<dbReference type="SMART" id="SM00842">
    <property type="entry name" value="FtsA"/>
    <property type="match status" value="1"/>
</dbReference>
<comment type="subunit">
    <text evidence="5">Self-interacts. Interacts with FtsZ.</text>
</comment>
<evidence type="ECO:0000313" key="8">
    <source>
        <dbReference type="EMBL" id="MDT1061563.1"/>
    </source>
</evidence>
<evidence type="ECO:0000256" key="5">
    <source>
        <dbReference type="HAMAP-Rule" id="MF_02033"/>
    </source>
</evidence>
<comment type="function">
    <text evidence="5 6">Cell division protein that is involved in the assembly of the Z ring. May serve as a membrane anchor for the Z ring.</text>
</comment>
<keyword evidence="4 5" id="KW-0131">Cell cycle</keyword>
<dbReference type="GO" id="GO:0051301">
    <property type="term" value="P:cell division"/>
    <property type="evidence" value="ECO:0007669"/>
    <property type="project" value="UniProtKB-KW"/>
</dbReference>
<evidence type="ECO:0000256" key="3">
    <source>
        <dbReference type="ARBA" id="ARBA00023136"/>
    </source>
</evidence>
<keyword evidence="1 5" id="KW-1003">Cell membrane</keyword>
<evidence type="ECO:0000256" key="4">
    <source>
        <dbReference type="ARBA" id="ARBA00023306"/>
    </source>
</evidence>
<reference evidence="9" key="1">
    <citation type="submission" date="2023-07" db="EMBL/GenBank/DDBJ databases">
        <title>Characterization of two Paracoccaceae strains isolated from Phycosphere and proposal of Xinfangfangia lacusdiani sp. nov.</title>
        <authorList>
            <person name="Deng Y."/>
            <person name="Zhang Y.Q."/>
        </authorList>
    </citation>
    <scope>NUCLEOTIDE SEQUENCE [LARGE SCALE GENOMIC DNA]</scope>
    <source>
        <strain evidence="9">CPCC 101403</strain>
    </source>
</reference>
<dbReference type="HAMAP" id="MF_02033">
    <property type="entry name" value="FtsA"/>
    <property type="match status" value="1"/>
</dbReference>
<evidence type="ECO:0000256" key="1">
    <source>
        <dbReference type="ARBA" id="ARBA00022475"/>
    </source>
</evidence>
<proteinExistence type="inferred from homology"/>
<name>A0ABU3EBG6_9RHOB</name>
<dbReference type="InterPro" id="IPR003494">
    <property type="entry name" value="SHS2_FtsA"/>
</dbReference>
<dbReference type="RefSeq" id="WP_311758657.1">
    <property type="nucleotide sequence ID" value="NZ_JAVRQI010000004.1"/>
</dbReference>
<keyword evidence="3 5" id="KW-0472">Membrane</keyword>
<dbReference type="InterPro" id="IPR043129">
    <property type="entry name" value="ATPase_NBD"/>
</dbReference>
<dbReference type="SUPFAM" id="SSF53067">
    <property type="entry name" value="Actin-like ATPase domain"/>
    <property type="match status" value="2"/>
</dbReference>
<dbReference type="PANTHER" id="PTHR32432">
    <property type="entry name" value="CELL DIVISION PROTEIN FTSA-RELATED"/>
    <property type="match status" value="1"/>
</dbReference>
<gene>
    <name evidence="5 8" type="primary">ftsA</name>
    <name evidence="8" type="ORF">RM190_06800</name>
</gene>
<evidence type="ECO:0000313" key="9">
    <source>
        <dbReference type="Proteomes" id="UP001251085"/>
    </source>
</evidence>
<protein>
    <recommendedName>
        <fullName evidence="5 6">Cell division protein FtsA</fullName>
    </recommendedName>
</protein>
<accession>A0ABU3EBG6</accession>
<evidence type="ECO:0000256" key="2">
    <source>
        <dbReference type="ARBA" id="ARBA00022618"/>
    </source>
</evidence>
<dbReference type="PIRSF" id="PIRSF003101">
    <property type="entry name" value="FtsA"/>
    <property type="match status" value="1"/>
</dbReference>
<dbReference type="InterPro" id="IPR020823">
    <property type="entry name" value="Cell_div_FtsA"/>
</dbReference>
<comment type="subcellular location">
    <subcellularLocation>
        <location evidence="5">Cell membrane</location>
        <topology evidence="5">Peripheral membrane protein</topology>
        <orientation evidence="5">Cytoplasmic side</orientation>
    </subcellularLocation>
    <text evidence="5">Localizes to the Z ring in an FtsZ-dependent manner. Targeted to the membrane through a conserved C-terminal amphipathic helix.</text>
</comment>
<dbReference type="Pfam" id="PF02491">
    <property type="entry name" value="SHS2_FTSA"/>
    <property type="match status" value="1"/>
</dbReference>
<dbReference type="NCBIfam" id="TIGR01174">
    <property type="entry name" value="ftsA"/>
    <property type="match status" value="1"/>
</dbReference>
<sequence length="444" mass="47853">MKDLYQGQRAMRNMRRQAMQRGVIAVLDIGTSKIACLVLQFDGPGQFRETDGVGPMAGQSNFRVIGTAHTRSRGMRFGEIQNMAETERAIRTVIQSAQKAAGTRVDHVIACISGARPASYGLAGELPLAGGKVAQDDVARVLGACEVPDFGRGREVLHAQPVNFAVDGRTGLADPRDHSGERLAVDMHVLTVDGDAAGNLVHCIRRCDMELAGVASASYASGLAALVEDEQELGAACIDLGSGATGVSVFIKKHMIFADAVRFGGDLITQDISKGLRVSYAQAERLKTLHGGVEATGRDDREMIELGGDTGDWDTDRRSVSRADLIGIMRPRVEEILENVAEILDAAGFEFMPARQVVLTGGGSQIPGLDVLAARMLGQNVRIGRPLRIQGLPHNATAPGFSAAIGLALLTAHPQDEWWDFEMPAEAYPARSLRRAYRWFKNNW</sequence>
<dbReference type="Pfam" id="PF14450">
    <property type="entry name" value="FtsA"/>
    <property type="match status" value="1"/>
</dbReference>